<dbReference type="PATRIC" id="fig|1496.1371.peg.2228"/>
<dbReference type="EMDB" id="EMD-42956"/>
<dbReference type="Proteomes" id="UP000878956">
    <property type="component" value="Unassembled WGS sequence"/>
</dbReference>
<dbReference type="AlphaFoldDB" id="A0A031WFY8"/>
<dbReference type="KEGG" id="pdf:CD630DERM_13670"/>
<evidence type="ECO:0000313" key="9">
    <source>
        <dbReference type="Proteomes" id="UP000411588"/>
    </source>
</evidence>
<dbReference type="EMBL" id="DAEPXK010000005">
    <property type="protein sequence ID" value="HBH1541160.1"/>
    <property type="molecule type" value="Genomic_DNA"/>
</dbReference>
<evidence type="ECO:0000313" key="8">
    <source>
        <dbReference type="Proteomes" id="UP000189137"/>
    </source>
</evidence>
<evidence type="ECO:0000313" key="1">
    <source>
        <dbReference type="EMBL" id="CDS86219.1"/>
    </source>
</evidence>
<dbReference type="Proteomes" id="UP000411588">
    <property type="component" value="Unassembled WGS sequence"/>
</dbReference>
<accession>A0A031WFY8</accession>
<dbReference type="Proteomes" id="UP000879542">
    <property type="component" value="Unassembled WGS sequence"/>
</dbReference>
<evidence type="ECO:0007829" key="10">
    <source>
        <dbReference type="PDB" id="8V3W"/>
    </source>
</evidence>
<dbReference type="EMBL" id="LK933005">
    <property type="protein sequence ID" value="CDT19896.1"/>
    <property type="molecule type" value="Genomic_DNA"/>
</dbReference>
<dbReference type="EMBL" id="FUPS01000001">
    <property type="protein sequence ID" value="SJR83125.1"/>
    <property type="molecule type" value="Genomic_DNA"/>
</dbReference>
<reference evidence="2" key="1">
    <citation type="submission" date="2014-07" db="EMBL/GenBank/DDBJ databases">
        <authorList>
            <person name="Monot Marc"/>
        </authorList>
    </citation>
    <scope>NUCLEOTIDE SEQUENCE</scope>
    <source>
        <strain evidence="3">7032989</strain>
        <strain evidence="1">7032994</strain>
    </source>
</reference>
<evidence type="ECO:0000313" key="3">
    <source>
        <dbReference type="EMBL" id="CDT19896.1"/>
    </source>
</evidence>
<dbReference type="EMBL" id="LK932509">
    <property type="protein sequence ID" value="CDS86709.1"/>
    <property type="molecule type" value="Genomic_DNA"/>
</dbReference>
<dbReference type="PDB" id="8V3W">
    <property type="method" value="EM"/>
    <property type="resolution" value="2.90 A"/>
    <property type="chains" value="G/T/Z/o/w/y=1-140"/>
</dbReference>
<reference evidence="10" key="5">
    <citation type="journal article" date="2024" name="Nat. Commun.">
        <title>Atomic structures of a bacteriocin targeting Gram-positive bacteria.</title>
        <authorList>
            <person name="Cai X."/>
            <person name="He Y."/>
            <person name="Yu I."/>
            <person name="Imani A."/>
            <person name="Scholl D."/>
            <person name="Miller J.F."/>
            <person name="Zhou Z.H."/>
        </authorList>
    </citation>
    <scope>STRUCTURE BY ELECTRON MICROSCOPY (2.90 ANGSTROMS)</scope>
</reference>
<reference evidence="4" key="3">
    <citation type="journal article" date="2018" name="Genome Biol.">
        <title>SKESA: strategic k-mer extension for scrupulous assemblies.</title>
        <authorList>
            <person name="Souvorov A."/>
            <person name="Agarwala R."/>
            <person name="Lipman D.J."/>
        </authorList>
    </citation>
    <scope>NUCLEOTIDE SEQUENCE</scope>
    <source>
        <strain evidence="5">Clostridioides</strain>
        <strain evidence="4">HN1000</strain>
    </source>
</reference>
<organism evidence="2">
    <name type="scientific">Clostridioides difficile</name>
    <name type="common">Peptoclostridium difficile</name>
    <dbReference type="NCBI Taxonomy" id="1496"/>
    <lineage>
        <taxon>Bacteria</taxon>
        <taxon>Bacillati</taxon>
        <taxon>Bacillota</taxon>
        <taxon>Clostridia</taxon>
        <taxon>Peptostreptococcales</taxon>
        <taxon>Peptostreptococcaceae</taxon>
        <taxon>Clostridioides</taxon>
    </lineage>
</organism>
<protein>
    <submittedName>
        <fullName evidence="2 7">XkdP-like protein</fullName>
    </submittedName>
</protein>
<gene>
    <name evidence="3" type="ORF">BN1095_340093</name>
    <name evidence="2" type="ORF">BN1096_560285</name>
    <name evidence="1" type="ORF">BN1097_540288</name>
    <name evidence="4" type="ORF">KRM00_000617</name>
    <name evidence="5" type="ORF">KRQ00_000472</name>
    <name evidence="7" type="ORF">SAMEA1402399_02234</name>
    <name evidence="6" type="ORF">SAMEA3375112_00269</name>
</gene>
<evidence type="ECO:0000313" key="4">
    <source>
        <dbReference type="EMBL" id="HBH1541160.1"/>
    </source>
</evidence>
<dbReference type="Proteomes" id="UP000189137">
    <property type="component" value="Unassembled WGS sequence"/>
</dbReference>
<dbReference type="EMBL" id="LK932392">
    <property type="protein sequence ID" value="CDS86219.1"/>
    <property type="molecule type" value="Genomic_DNA"/>
</dbReference>
<dbReference type="RefSeq" id="WP_003428168.1">
    <property type="nucleotide sequence ID" value="NZ_AP031492.1"/>
</dbReference>
<evidence type="ECO:0000313" key="5">
    <source>
        <dbReference type="EMBL" id="HBH2618747.1"/>
    </source>
</evidence>
<proteinExistence type="evidence at protein level"/>
<dbReference type="GeneID" id="66353767"/>
<keyword evidence="10" id="KW-0002">3D-structure</keyword>
<reference evidence="4" key="4">
    <citation type="submission" date="2021-06" db="EMBL/GenBank/DDBJ databases">
        <authorList>
            <consortium name="NCBI Pathogen Detection Project"/>
        </authorList>
    </citation>
    <scope>NUCLEOTIDE SEQUENCE</scope>
    <source>
        <strain evidence="5">Clostridioides</strain>
        <strain evidence="4">HN1000</strain>
    </source>
</reference>
<sequence length="140" mass="16216">MEMWLRQAEDRFRFPVFPSSFSINGKAAVNSSSILKIGEIATFGGVALKSISISSFFPNKDYTFCDYTGFPSPYDCVNKIEKWMKEGFILRFTITETNINMEVIIEGFSYEERDGTRDVYFTLDLKEYKRIKIPKVTPKQ</sequence>
<dbReference type="EMBL" id="DAEQIJ010000002">
    <property type="protein sequence ID" value="HBH2618747.1"/>
    <property type="molecule type" value="Genomic_DNA"/>
</dbReference>
<reference evidence="6 8" key="2">
    <citation type="submission" date="2017-02" db="EMBL/GenBank/DDBJ databases">
        <authorList>
            <consortium name="Pathogen Informatics"/>
        </authorList>
    </citation>
    <scope>NUCLEOTIDE SEQUENCE [LARGE SCALE GENOMIC DNA]</scope>
    <source>
        <strain evidence="7">Clo34</strain>
        <strain evidence="9">clo34</strain>
        <strain evidence="6 8">VRECD0157</strain>
    </source>
</reference>
<dbReference type="EMBL" id="CAADAN010000007">
    <property type="protein sequence ID" value="VFD32795.1"/>
    <property type="molecule type" value="Genomic_DNA"/>
</dbReference>
<name>A0A031WFY8_CLODI</name>
<evidence type="ECO:0000313" key="2">
    <source>
        <dbReference type="EMBL" id="CDS86709.1"/>
    </source>
</evidence>
<evidence type="ECO:0000313" key="6">
    <source>
        <dbReference type="EMBL" id="SJR83125.1"/>
    </source>
</evidence>
<evidence type="ECO:0000313" key="7">
    <source>
        <dbReference type="EMBL" id="VFD32795.1"/>
    </source>
</evidence>